<evidence type="ECO:0000313" key="4">
    <source>
        <dbReference type="EMBL" id="SCU67211.1"/>
    </source>
</evidence>
<evidence type="ECO:0000313" key="5">
    <source>
        <dbReference type="Proteomes" id="UP000195570"/>
    </source>
</evidence>
<reference evidence="4" key="1">
    <citation type="submission" date="2016-09" db="EMBL/GenBank/DDBJ databases">
        <authorList>
            <person name="Hebert L."/>
            <person name="Moumen B."/>
        </authorList>
    </citation>
    <scope>NUCLEOTIDE SEQUENCE [LARGE SCALE GENOMIC DNA]</scope>
    <source>
        <strain evidence="4">OVI</strain>
    </source>
</reference>
<feature type="region of interest" description="Disordered" evidence="2">
    <location>
        <begin position="90"/>
        <end position="122"/>
    </location>
</feature>
<dbReference type="RefSeq" id="XP_067078556.1">
    <property type="nucleotide sequence ID" value="XM_067222455.1"/>
</dbReference>
<keyword evidence="4" id="KW-0647">Proteasome</keyword>
<dbReference type="Gene3D" id="2.30.42.10">
    <property type="match status" value="1"/>
</dbReference>
<keyword evidence="1" id="KW-0143">Chaperone</keyword>
<feature type="compositionally biased region" description="Basic and acidic residues" evidence="2">
    <location>
        <begin position="90"/>
        <end position="118"/>
    </location>
</feature>
<dbReference type="InterPro" id="IPR035269">
    <property type="entry name" value="PSMD9"/>
</dbReference>
<dbReference type="GO" id="GO:0005634">
    <property type="term" value="C:nucleus"/>
    <property type="evidence" value="ECO:0007669"/>
    <property type="project" value="TreeGrafter"/>
</dbReference>
<protein>
    <submittedName>
        <fullName evidence="4">Proteasome 26S non-ATPase subunit 9, putative</fullName>
    </submittedName>
</protein>
<evidence type="ECO:0000256" key="2">
    <source>
        <dbReference type="SAM" id="MobiDB-lite"/>
    </source>
</evidence>
<dbReference type="PANTHER" id="PTHR12651">
    <property type="entry name" value="26S PROTEASOME NON-ATPASE REGULATORY SUBUNIT 9"/>
    <property type="match status" value="1"/>
</dbReference>
<comment type="caution">
    <text evidence="4">The sequence shown here is derived from an EMBL/GenBank/DDBJ whole genome shotgun (WGS) entry which is preliminary data.</text>
</comment>
<sequence>MSGTLLKEELLQLDNKRRSIMRDIEEAMTFLNSTPVGLRGSLVDSEGFPRDDCDLYAVRRARHTVNCGHNDLKSIEATIHEKLSQLHEECRGEAEEQMQRDKMKKKSEDDQRRRDEQKQVMSSKEPFVRVVDVATGSPAEEGGLICGHLIVQYGDVDAEKVLEGGFGEMARVTSSYEGQMLRVWVRSPSDDDCGGARELFIVPQRWRGEGLLGCTFEPMKLN</sequence>
<dbReference type="InterPro" id="IPR040815">
    <property type="entry name" value="Nas2_N"/>
</dbReference>
<organism evidence="4 5">
    <name type="scientific">Trypanosoma equiperdum</name>
    <dbReference type="NCBI Taxonomy" id="5694"/>
    <lineage>
        <taxon>Eukaryota</taxon>
        <taxon>Discoba</taxon>
        <taxon>Euglenozoa</taxon>
        <taxon>Kinetoplastea</taxon>
        <taxon>Metakinetoplastina</taxon>
        <taxon>Trypanosomatida</taxon>
        <taxon>Trypanosomatidae</taxon>
        <taxon>Trypanosoma</taxon>
    </lineage>
</organism>
<dbReference type="Pfam" id="PF18265">
    <property type="entry name" value="Nas2_N"/>
    <property type="match status" value="1"/>
</dbReference>
<dbReference type="InterPro" id="IPR036034">
    <property type="entry name" value="PDZ_sf"/>
</dbReference>
<name>A0A1G4I5Q9_TRYEQ</name>
<dbReference type="GO" id="GO:0070682">
    <property type="term" value="P:proteasome regulatory particle assembly"/>
    <property type="evidence" value="ECO:0007669"/>
    <property type="project" value="InterPro"/>
</dbReference>
<dbReference type="PANTHER" id="PTHR12651:SF1">
    <property type="entry name" value="26S PROTEASOME NON-ATPASE REGULATORY SUBUNIT 9"/>
    <property type="match status" value="1"/>
</dbReference>
<dbReference type="GO" id="GO:0000502">
    <property type="term" value="C:proteasome complex"/>
    <property type="evidence" value="ECO:0007669"/>
    <property type="project" value="UniProtKB-KW"/>
</dbReference>
<dbReference type="GO" id="GO:0005737">
    <property type="term" value="C:cytoplasm"/>
    <property type="evidence" value="ECO:0007669"/>
    <property type="project" value="TreeGrafter"/>
</dbReference>
<dbReference type="Proteomes" id="UP000195570">
    <property type="component" value="Unassembled WGS sequence"/>
</dbReference>
<accession>A0A1G4I5Q9</accession>
<gene>
    <name evidence="4" type="ORF">TEOVI_000803500</name>
</gene>
<dbReference type="GeneID" id="92381969"/>
<dbReference type="EMBL" id="CZPT02000701">
    <property type="protein sequence ID" value="SCU67211.1"/>
    <property type="molecule type" value="Genomic_DNA"/>
</dbReference>
<dbReference type="SUPFAM" id="SSF50156">
    <property type="entry name" value="PDZ domain-like"/>
    <property type="match status" value="1"/>
</dbReference>
<feature type="domain" description="Nas2 N-terminal" evidence="3">
    <location>
        <begin position="11"/>
        <end position="88"/>
    </location>
</feature>
<dbReference type="AlphaFoldDB" id="A0A1G4I5Q9"/>
<dbReference type="Gene3D" id="6.10.140.1710">
    <property type="match status" value="1"/>
</dbReference>
<evidence type="ECO:0000256" key="1">
    <source>
        <dbReference type="ARBA" id="ARBA00023186"/>
    </source>
</evidence>
<keyword evidence="5" id="KW-1185">Reference proteome</keyword>
<evidence type="ECO:0000259" key="3">
    <source>
        <dbReference type="Pfam" id="PF18265"/>
    </source>
</evidence>
<dbReference type="VEuPathDB" id="TriTrypDB:TEOVI_000803500"/>
<proteinExistence type="predicted"/>